<protein>
    <recommendedName>
        <fullName evidence="4">Cys-tRNA(Pro)/Cys-tRNA(Cys) deacylase</fullName>
        <ecNumber evidence="4">4.2.-.-</ecNumber>
    </recommendedName>
</protein>
<dbReference type="GO" id="GO:0006412">
    <property type="term" value="P:translation"/>
    <property type="evidence" value="ECO:0007669"/>
    <property type="project" value="UniProtKB-KW"/>
</dbReference>
<dbReference type="PANTHER" id="PTHR30411">
    <property type="entry name" value="CYTOPLASMIC PROTEIN"/>
    <property type="match status" value="1"/>
</dbReference>
<comment type="similarity">
    <text evidence="1 4">Belongs to the prolyl-tRNA editing family. YbaK/EbsC subfamily.</text>
</comment>
<dbReference type="EC" id="4.2.-.-" evidence="4"/>
<gene>
    <name evidence="6" type="ORF">HW450_04185</name>
</gene>
<reference evidence="6 7" key="1">
    <citation type="submission" date="2020-07" db="EMBL/GenBank/DDBJ databases">
        <title>non toxigenic Corynebacterium sp. nov from a clinical source.</title>
        <authorList>
            <person name="Bernier A.-M."/>
            <person name="Bernard K."/>
        </authorList>
    </citation>
    <scope>NUCLEOTIDE SEQUENCE [LARGE SCALE GENOMIC DNA]</scope>
    <source>
        <strain evidence="7">NML 93-0612</strain>
    </source>
</reference>
<dbReference type="Proteomes" id="UP000515570">
    <property type="component" value="Chromosome"/>
</dbReference>
<dbReference type="GO" id="GO:0016829">
    <property type="term" value="F:lyase activity"/>
    <property type="evidence" value="ECO:0007669"/>
    <property type="project" value="UniProtKB-KW"/>
</dbReference>
<evidence type="ECO:0000256" key="4">
    <source>
        <dbReference type="PIRNR" id="PIRNR006181"/>
    </source>
</evidence>
<dbReference type="InterPro" id="IPR036754">
    <property type="entry name" value="YbaK/aa-tRNA-synt-asso_dom_sf"/>
</dbReference>
<keyword evidence="3 4" id="KW-0456">Lyase</keyword>
<evidence type="ECO:0000313" key="6">
    <source>
        <dbReference type="EMBL" id="QMV85926.1"/>
    </source>
</evidence>
<dbReference type="Pfam" id="PF04073">
    <property type="entry name" value="tRNA_edit"/>
    <property type="match status" value="1"/>
</dbReference>
<evidence type="ECO:0000256" key="1">
    <source>
        <dbReference type="ARBA" id="ARBA00009798"/>
    </source>
</evidence>
<evidence type="ECO:0000256" key="3">
    <source>
        <dbReference type="ARBA" id="ARBA00023239"/>
    </source>
</evidence>
<dbReference type="AlphaFoldDB" id="A0A7G5FH35"/>
<dbReference type="EMBL" id="CP059833">
    <property type="protein sequence ID" value="QMV85926.1"/>
    <property type="molecule type" value="Genomic_DNA"/>
</dbReference>
<keyword evidence="2 4" id="KW-0648">Protein biosynthesis</keyword>
<dbReference type="SUPFAM" id="SSF55826">
    <property type="entry name" value="YbaK/ProRS associated domain"/>
    <property type="match status" value="1"/>
</dbReference>
<dbReference type="GO" id="GO:0002161">
    <property type="term" value="F:aminoacyl-tRNA deacylase activity"/>
    <property type="evidence" value="ECO:0007669"/>
    <property type="project" value="InterPro"/>
</dbReference>
<name>A0A7G5FH35_9CORY</name>
<evidence type="ECO:0000259" key="5">
    <source>
        <dbReference type="Pfam" id="PF04073"/>
    </source>
</evidence>
<dbReference type="RefSeq" id="WP_182386741.1">
    <property type="nucleotide sequence ID" value="NZ_CP059833.1"/>
</dbReference>
<organism evidence="6 7">
    <name type="scientific">Corynebacterium hindlerae</name>
    <dbReference type="NCBI Taxonomy" id="699041"/>
    <lineage>
        <taxon>Bacteria</taxon>
        <taxon>Bacillati</taxon>
        <taxon>Actinomycetota</taxon>
        <taxon>Actinomycetes</taxon>
        <taxon>Mycobacteriales</taxon>
        <taxon>Corynebacteriaceae</taxon>
        <taxon>Corynebacterium</taxon>
    </lineage>
</organism>
<dbReference type="Gene3D" id="3.90.960.10">
    <property type="entry name" value="YbaK/aminoacyl-tRNA synthetase-associated domain"/>
    <property type="match status" value="1"/>
</dbReference>
<proteinExistence type="inferred from homology"/>
<evidence type="ECO:0000256" key="2">
    <source>
        <dbReference type="ARBA" id="ARBA00022917"/>
    </source>
</evidence>
<sequence length="170" mass="17619">MAKRKSASTAAIAQLIDANLPHRVHTFETHSHNYGAEAAELLHKELGVAEGRVFKTLVVDLSAGKGPRRELAVCCLPVTGSLSLKKAAKAHGVAKASMADPKLAERSSGYVVGGISPIGQKHPLPTVIDASAANHETVFVSGGRRGLDLEVTADVLLQATGGSLADLVAE</sequence>
<accession>A0A7G5FH35</accession>
<keyword evidence="7" id="KW-1185">Reference proteome</keyword>
<dbReference type="CDD" id="cd00002">
    <property type="entry name" value="YbaK_deacylase"/>
    <property type="match status" value="1"/>
</dbReference>
<dbReference type="InterPro" id="IPR007214">
    <property type="entry name" value="YbaK/aa-tRNA-synth-assoc-dom"/>
</dbReference>
<dbReference type="PANTHER" id="PTHR30411:SF0">
    <property type="entry name" value="CYS-TRNA(PRO)_CYS-TRNA(CYS) DEACYLASE YBAK"/>
    <property type="match status" value="1"/>
</dbReference>
<dbReference type="PIRSF" id="PIRSF006181">
    <property type="entry name" value="EbsC_YbaK"/>
    <property type="match status" value="1"/>
</dbReference>
<feature type="domain" description="YbaK/aminoacyl-tRNA synthetase-associated" evidence="5">
    <location>
        <begin position="37"/>
        <end position="156"/>
    </location>
</feature>
<evidence type="ECO:0000313" key="7">
    <source>
        <dbReference type="Proteomes" id="UP000515570"/>
    </source>
</evidence>
<dbReference type="InterPro" id="IPR004369">
    <property type="entry name" value="Prolyl-tRNA_editing_YbaK/EbsC"/>
</dbReference>